<reference evidence="3 4" key="1">
    <citation type="submission" date="2019-04" db="EMBL/GenBank/DDBJ databases">
        <authorList>
            <person name="Alioto T."/>
            <person name="Alioto T."/>
        </authorList>
    </citation>
    <scope>NUCLEOTIDE SEQUENCE [LARGE SCALE GENOMIC DNA]</scope>
</reference>
<keyword evidence="4" id="KW-1185">Reference proteome</keyword>
<proteinExistence type="predicted"/>
<dbReference type="AlphaFoldDB" id="A0A5E4AAT8"/>
<evidence type="ECO:0000313" key="3">
    <source>
        <dbReference type="EMBL" id="VTJ54284.1"/>
    </source>
</evidence>
<dbReference type="EMBL" id="CABDUW010000036">
    <property type="protein sequence ID" value="VTJ54284.1"/>
    <property type="molecule type" value="Genomic_DNA"/>
</dbReference>
<evidence type="ECO:0000256" key="1">
    <source>
        <dbReference type="SAM" id="MobiDB-lite"/>
    </source>
</evidence>
<sequence length="105" mass="10929">MAPSSVGDGTLTSPSGGDDAAPSRGEKPPTHWSWLTGHQPPTPRPGQALMEPLLDRPRPPPVGSPSEPVRGLPVTFTDTREGSSPPRCLPKPGEGLCPPMSQPGH</sequence>
<evidence type="ECO:0000313" key="2">
    <source>
        <dbReference type="EMBL" id="KAF7486970.1"/>
    </source>
</evidence>
<evidence type="ECO:0000313" key="4">
    <source>
        <dbReference type="Proteomes" id="UP000335636"/>
    </source>
</evidence>
<organism evidence="3 4">
    <name type="scientific">Marmota monax</name>
    <name type="common">Woodchuck</name>
    <dbReference type="NCBI Taxonomy" id="9995"/>
    <lineage>
        <taxon>Eukaryota</taxon>
        <taxon>Metazoa</taxon>
        <taxon>Chordata</taxon>
        <taxon>Craniata</taxon>
        <taxon>Vertebrata</taxon>
        <taxon>Euteleostomi</taxon>
        <taxon>Mammalia</taxon>
        <taxon>Eutheria</taxon>
        <taxon>Euarchontoglires</taxon>
        <taxon>Glires</taxon>
        <taxon>Rodentia</taxon>
        <taxon>Sciuromorpha</taxon>
        <taxon>Sciuridae</taxon>
        <taxon>Xerinae</taxon>
        <taxon>Marmotini</taxon>
        <taxon>Marmota</taxon>
    </lineage>
</organism>
<reference evidence="2" key="2">
    <citation type="submission" date="2020-08" db="EMBL/GenBank/DDBJ databases">
        <authorList>
            <person name="Shumante A."/>
            <person name="Zimin A.V."/>
            <person name="Puiu D."/>
            <person name="Salzberg S.L."/>
        </authorList>
    </citation>
    <scope>NUCLEOTIDE SEQUENCE</scope>
    <source>
        <strain evidence="2">WC2-LM</strain>
        <tissue evidence="2">Liver</tissue>
    </source>
</reference>
<name>A0A5E4AAT8_MARMO</name>
<protein>
    <submittedName>
        <fullName evidence="3">Uncharacterized protein</fullName>
    </submittedName>
</protein>
<dbReference type="Proteomes" id="UP000662637">
    <property type="component" value="Unassembled WGS sequence"/>
</dbReference>
<dbReference type="EMBL" id="WJEC01000020">
    <property type="protein sequence ID" value="KAF7486970.1"/>
    <property type="molecule type" value="Genomic_DNA"/>
</dbReference>
<dbReference type="Proteomes" id="UP000335636">
    <property type="component" value="Unassembled WGS sequence"/>
</dbReference>
<accession>A0A5E4AAT8</accession>
<feature type="region of interest" description="Disordered" evidence="1">
    <location>
        <begin position="1"/>
        <end position="105"/>
    </location>
</feature>
<gene>
    <name evidence="2" type="ORF">GHT09_000655</name>
    <name evidence="3" type="ORF">MONAX_5E004790</name>
</gene>